<evidence type="ECO:0000256" key="2">
    <source>
        <dbReference type="SAM" id="Phobius"/>
    </source>
</evidence>
<feature type="transmembrane region" description="Helical" evidence="2">
    <location>
        <begin position="71"/>
        <end position="98"/>
    </location>
</feature>
<feature type="transmembrane region" description="Helical" evidence="2">
    <location>
        <begin position="38"/>
        <end position="59"/>
    </location>
</feature>
<feature type="transmembrane region" description="Helical" evidence="2">
    <location>
        <begin position="104"/>
        <end position="122"/>
    </location>
</feature>
<dbReference type="SUPFAM" id="SSF103473">
    <property type="entry name" value="MFS general substrate transporter"/>
    <property type="match status" value="1"/>
</dbReference>
<keyword evidence="2" id="KW-0472">Membrane</keyword>
<keyword evidence="2" id="KW-0812">Transmembrane</keyword>
<dbReference type="EMBL" id="QRTF01000034">
    <property type="protein sequence ID" value="RGQ46431.1"/>
    <property type="molecule type" value="Genomic_DNA"/>
</dbReference>
<feature type="transmembrane region" description="Helical" evidence="2">
    <location>
        <begin position="12"/>
        <end position="32"/>
    </location>
</feature>
<feature type="transmembrane region" description="Helical" evidence="2">
    <location>
        <begin position="362"/>
        <end position="382"/>
    </location>
</feature>
<protein>
    <submittedName>
        <fullName evidence="3">MFS transporter</fullName>
    </submittedName>
</protein>
<evidence type="ECO:0000313" key="4">
    <source>
        <dbReference type="Proteomes" id="UP000283738"/>
    </source>
</evidence>
<sequence>MKKLKFDSYDGVCFLNGLVFFAPVALLVRTQAGVSEHVFFLLQALLSGVIFLGEIPTGFITDKIGYRKSLILAQVLLLGARSLLLAAFVSRSLVLFVVEAVVEGIAACFISGTGSAYLYALYGENGYLAKTAHAGNFGTAGFIISTVAYAGIYKISGMEGLLITTVVMNIIAVVCSFFLRSESSKTVIADRKEVQILAVFKNKKAFLFVISLAIFSIAWLLINFFYVVKLENCGLPVEWMSLIILSYSAVQMLAEPILGKLSDGKNGKSGRKKLPAVTAVTAGVAFLLFGVIKFRAAVLLLMLILPLLLNLPEYLLMDLENQFVDETECGSQRAATLSVLNMGVNLVEILTLSASAFLTKIGIQWCFVFVGCFLMAIALLFARIQK</sequence>
<feature type="transmembrane region" description="Helical" evidence="2">
    <location>
        <begin position="134"/>
        <end position="155"/>
    </location>
</feature>
<proteinExistence type="predicted"/>
<dbReference type="PANTHER" id="PTHR23530">
    <property type="entry name" value="TRANSPORT PROTEIN-RELATED"/>
    <property type="match status" value="1"/>
</dbReference>
<comment type="subcellular location">
    <subcellularLocation>
        <location evidence="1">Cell membrane</location>
        <topology evidence="1">Multi-pass membrane protein</topology>
    </subcellularLocation>
</comment>
<dbReference type="PANTHER" id="PTHR23530:SF1">
    <property type="entry name" value="PERMEASE, MAJOR FACILITATOR SUPERFAMILY-RELATED"/>
    <property type="match status" value="1"/>
</dbReference>
<dbReference type="AlphaFoldDB" id="A0A412B344"/>
<organism evidence="3 4">
    <name type="scientific">Roseburia inulinivorans</name>
    <dbReference type="NCBI Taxonomy" id="360807"/>
    <lineage>
        <taxon>Bacteria</taxon>
        <taxon>Bacillati</taxon>
        <taxon>Bacillota</taxon>
        <taxon>Clostridia</taxon>
        <taxon>Lachnospirales</taxon>
        <taxon>Lachnospiraceae</taxon>
        <taxon>Roseburia</taxon>
    </lineage>
</organism>
<evidence type="ECO:0000313" key="3">
    <source>
        <dbReference type="EMBL" id="RGQ46431.1"/>
    </source>
</evidence>
<accession>A0A412B344</accession>
<keyword evidence="2" id="KW-1133">Transmembrane helix</keyword>
<feature type="transmembrane region" description="Helical" evidence="2">
    <location>
        <begin position="279"/>
        <end position="309"/>
    </location>
</feature>
<dbReference type="InterPro" id="IPR053160">
    <property type="entry name" value="MFS_DHA3_Transporter"/>
</dbReference>
<dbReference type="GO" id="GO:0022857">
    <property type="term" value="F:transmembrane transporter activity"/>
    <property type="evidence" value="ECO:0007669"/>
    <property type="project" value="InterPro"/>
</dbReference>
<name>A0A412B344_9FIRM</name>
<comment type="caution">
    <text evidence="3">The sequence shown here is derived from an EMBL/GenBank/DDBJ whole genome shotgun (WGS) entry which is preliminary data.</text>
</comment>
<feature type="transmembrane region" description="Helical" evidence="2">
    <location>
        <begin position="205"/>
        <end position="227"/>
    </location>
</feature>
<gene>
    <name evidence="3" type="ORF">DWY96_13255</name>
</gene>
<dbReference type="Pfam" id="PF07690">
    <property type="entry name" value="MFS_1"/>
    <property type="match status" value="1"/>
</dbReference>
<dbReference type="InterPro" id="IPR011701">
    <property type="entry name" value="MFS"/>
</dbReference>
<reference evidence="3 4" key="1">
    <citation type="submission" date="2018-08" db="EMBL/GenBank/DDBJ databases">
        <title>A genome reference for cultivated species of the human gut microbiota.</title>
        <authorList>
            <person name="Zou Y."/>
            <person name="Xue W."/>
            <person name="Luo G."/>
        </authorList>
    </citation>
    <scope>NUCLEOTIDE SEQUENCE [LARGE SCALE GENOMIC DNA]</scope>
    <source>
        <strain evidence="3 4">AF28-15</strain>
    </source>
</reference>
<evidence type="ECO:0000256" key="1">
    <source>
        <dbReference type="ARBA" id="ARBA00004651"/>
    </source>
</evidence>
<feature type="transmembrane region" description="Helical" evidence="2">
    <location>
        <begin position="161"/>
        <end position="179"/>
    </location>
</feature>
<dbReference type="GO" id="GO:0005886">
    <property type="term" value="C:plasma membrane"/>
    <property type="evidence" value="ECO:0007669"/>
    <property type="project" value="UniProtKB-SubCell"/>
</dbReference>
<dbReference type="Proteomes" id="UP000283738">
    <property type="component" value="Unassembled WGS sequence"/>
</dbReference>
<dbReference type="Gene3D" id="1.20.1250.20">
    <property type="entry name" value="MFS general substrate transporter like domains"/>
    <property type="match status" value="2"/>
</dbReference>
<dbReference type="InterPro" id="IPR036259">
    <property type="entry name" value="MFS_trans_sf"/>
</dbReference>
<dbReference type="RefSeq" id="WP_118111513.1">
    <property type="nucleotide sequence ID" value="NZ_QRTF01000034.1"/>
</dbReference>